<evidence type="ECO:0000256" key="1">
    <source>
        <dbReference type="SAM" id="MobiDB-lite"/>
    </source>
</evidence>
<accession>A0A0F9JUM1</accession>
<gene>
    <name evidence="2" type="ORF">LCGC14_1411070</name>
</gene>
<dbReference type="EMBL" id="LAZR01009310">
    <property type="protein sequence ID" value="KKM73393.1"/>
    <property type="molecule type" value="Genomic_DNA"/>
</dbReference>
<organism evidence="2">
    <name type="scientific">marine sediment metagenome</name>
    <dbReference type="NCBI Taxonomy" id="412755"/>
    <lineage>
        <taxon>unclassified sequences</taxon>
        <taxon>metagenomes</taxon>
        <taxon>ecological metagenomes</taxon>
    </lineage>
</organism>
<feature type="region of interest" description="Disordered" evidence="1">
    <location>
        <begin position="1"/>
        <end position="36"/>
    </location>
</feature>
<sequence>LAPALQPAPFAGAAMPDDTLVPTPSEMTEPPPEYRG</sequence>
<feature type="non-terminal residue" evidence="2">
    <location>
        <position position="1"/>
    </location>
</feature>
<evidence type="ECO:0000313" key="2">
    <source>
        <dbReference type="EMBL" id="KKM73393.1"/>
    </source>
</evidence>
<name>A0A0F9JUM1_9ZZZZ</name>
<proteinExistence type="predicted"/>
<reference evidence="2" key="1">
    <citation type="journal article" date="2015" name="Nature">
        <title>Complex archaea that bridge the gap between prokaryotes and eukaryotes.</title>
        <authorList>
            <person name="Spang A."/>
            <person name="Saw J.H."/>
            <person name="Jorgensen S.L."/>
            <person name="Zaremba-Niedzwiedzka K."/>
            <person name="Martijn J."/>
            <person name="Lind A.E."/>
            <person name="van Eijk R."/>
            <person name="Schleper C."/>
            <person name="Guy L."/>
            <person name="Ettema T.J."/>
        </authorList>
    </citation>
    <scope>NUCLEOTIDE SEQUENCE</scope>
</reference>
<comment type="caution">
    <text evidence="2">The sequence shown here is derived from an EMBL/GenBank/DDBJ whole genome shotgun (WGS) entry which is preliminary data.</text>
</comment>
<dbReference type="AlphaFoldDB" id="A0A0F9JUM1"/>
<protein>
    <submittedName>
        <fullName evidence="2">Uncharacterized protein</fullName>
    </submittedName>
</protein>